<evidence type="ECO:0000259" key="1">
    <source>
        <dbReference type="PROSITE" id="PS50851"/>
    </source>
</evidence>
<protein>
    <submittedName>
        <fullName evidence="2">Purine-binding chemotaxis protein CheW</fullName>
    </submittedName>
</protein>
<proteinExistence type="predicted"/>
<name>A0A9X7VY87_9BACL</name>
<evidence type="ECO:0000313" key="3">
    <source>
        <dbReference type="Proteomes" id="UP000663505"/>
    </source>
</evidence>
<dbReference type="GO" id="GO:0007165">
    <property type="term" value="P:signal transduction"/>
    <property type="evidence" value="ECO:0007669"/>
    <property type="project" value="InterPro"/>
</dbReference>
<dbReference type="SMART" id="SM00260">
    <property type="entry name" value="CheW"/>
    <property type="match status" value="1"/>
</dbReference>
<dbReference type="Gene3D" id="2.30.30.40">
    <property type="entry name" value="SH3 Domains"/>
    <property type="match status" value="1"/>
</dbReference>
<reference evidence="2 3" key="1">
    <citation type="submission" date="2021-02" db="EMBL/GenBank/DDBJ databases">
        <title>Alicyclobacillus curvatus sp. nov. and Alicyclobacillus mengziensis sp. nov., two acidophilic bacteria isolated from acid mine drainage.</title>
        <authorList>
            <person name="Huang Y."/>
        </authorList>
    </citation>
    <scope>NUCLEOTIDE SEQUENCE [LARGE SCALE GENOMIC DNA]</scope>
    <source>
        <strain evidence="2 3">S30H14</strain>
    </source>
</reference>
<keyword evidence="3" id="KW-1185">Reference proteome</keyword>
<dbReference type="GO" id="GO:0006935">
    <property type="term" value="P:chemotaxis"/>
    <property type="evidence" value="ECO:0007669"/>
    <property type="project" value="InterPro"/>
</dbReference>
<dbReference type="PANTHER" id="PTHR22617">
    <property type="entry name" value="CHEMOTAXIS SENSOR HISTIDINE KINASE-RELATED"/>
    <property type="match status" value="1"/>
</dbReference>
<dbReference type="EMBL" id="CP071182">
    <property type="protein sequence ID" value="QSO47032.1"/>
    <property type="molecule type" value="Genomic_DNA"/>
</dbReference>
<dbReference type="InterPro" id="IPR002545">
    <property type="entry name" value="CheW-lke_dom"/>
</dbReference>
<dbReference type="Gene3D" id="2.40.50.180">
    <property type="entry name" value="CheA-289, Domain 4"/>
    <property type="match status" value="1"/>
</dbReference>
<evidence type="ECO:0000313" key="2">
    <source>
        <dbReference type="EMBL" id="QSO47032.1"/>
    </source>
</evidence>
<dbReference type="Proteomes" id="UP000663505">
    <property type="component" value="Chromosome"/>
</dbReference>
<dbReference type="InterPro" id="IPR039315">
    <property type="entry name" value="CheW"/>
</dbReference>
<dbReference type="RefSeq" id="WP_206656396.1">
    <property type="nucleotide sequence ID" value="NZ_CP071182.1"/>
</dbReference>
<dbReference type="PANTHER" id="PTHR22617:SF23">
    <property type="entry name" value="CHEMOTAXIS PROTEIN CHEW"/>
    <property type="match status" value="1"/>
</dbReference>
<sequence>MQKAVLFDVDGQTYGFDISFVESIERQHAVTRLPGTADFVRGLMNLRGVIVPVLDGRRFFDRSPFQPEQQTRTIILERDGVRVGFMADGTRNVIDISPDMVQPVPADVEENSKIKLEGVIYVDTRVVGLLDVSPVLDSSMAVN</sequence>
<dbReference type="AlphaFoldDB" id="A0A9X7VY87"/>
<feature type="domain" description="CheW-like" evidence="1">
    <location>
        <begin position="1"/>
        <end position="141"/>
    </location>
</feature>
<dbReference type="PROSITE" id="PS50851">
    <property type="entry name" value="CHEW"/>
    <property type="match status" value="1"/>
</dbReference>
<accession>A0A9X7VY87</accession>
<gene>
    <name evidence="2" type="ORF">JZ786_21890</name>
</gene>
<organism evidence="2 3">
    <name type="scientific">Alicyclobacillus mengziensis</name>
    <dbReference type="NCBI Taxonomy" id="2931921"/>
    <lineage>
        <taxon>Bacteria</taxon>
        <taxon>Bacillati</taxon>
        <taxon>Bacillota</taxon>
        <taxon>Bacilli</taxon>
        <taxon>Bacillales</taxon>
        <taxon>Alicyclobacillaceae</taxon>
        <taxon>Alicyclobacillus</taxon>
    </lineage>
</organism>
<dbReference type="GO" id="GO:0005829">
    <property type="term" value="C:cytosol"/>
    <property type="evidence" value="ECO:0007669"/>
    <property type="project" value="TreeGrafter"/>
</dbReference>
<dbReference type="SUPFAM" id="SSF50341">
    <property type="entry name" value="CheW-like"/>
    <property type="match status" value="1"/>
</dbReference>
<dbReference type="Pfam" id="PF01584">
    <property type="entry name" value="CheW"/>
    <property type="match status" value="1"/>
</dbReference>
<dbReference type="InterPro" id="IPR036061">
    <property type="entry name" value="CheW-like_dom_sf"/>
</dbReference>
<dbReference type="KEGG" id="afx:JZ786_21890"/>